<gene>
    <name evidence="2" type="ORF">CAL26_13565</name>
</gene>
<dbReference type="Gene3D" id="1.10.10.10">
    <property type="entry name" value="Winged helix-like DNA-binding domain superfamily/Winged helix DNA-binding domain"/>
    <property type="match status" value="1"/>
</dbReference>
<evidence type="ECO:0008006" key="4">
    <source>
        <dbReference type="Google" id="ProtNLM"/>
    </source>
</evidence>
<proteinExistence type="predicted"/>
<dbReference type="InterPro" id="IPR036390">
    <property type="entry name" value="WH_DNA-bd_sf"/>
</dbReference>
<feature type="region of interest" description="Disordered" evidence="1">
    <location>
        <begin position="69"/>
        <end position="102"/>
    </location>
</feature>
<evidence type="ECO:0000313" key="3">
    <source>
        <dbReference type="Proteomes" id="UP000216857"/>
    </source>
</evidence>
<protein>
    <recommendedName>
        <fullName evidence="4">S-adenosylmethionine tRNA ribosyltransferase</fullName>
    </recommendedName>
</protein>
<dbReference type="SUPFAM" id="SSF46785">
    <property type="entry name" value="Winged helix' DNA-binding domain"/>
    <property type="match status" value="1"/>
</dbReference>
<dbReference type="RefSeq" id="WP_094847411.1">
    <property type="nucleotide sequence ID" value="NZ_NEVJ01000003.1"/>
</dbReference>
<dbReference type="EMBL" id="NEVJ01000003">
    <property type="protein sequence ID" value="OZI18726.1"/>
    <property type="molecule type" value="Genomic_DNA"/>
</dbReference>
<reference evidence="2" key="1">
    <citation type="submission" date="2017-05" db="EMBL/GenBank/DDBJ databases">
        <title>Complete and WGS of Bordetella genogroups.</title>
        <authorList>
            <person name="Spilker T."/>
            <person name="Lipuma J."/>
        </authorList>
    </citation>
    <scope>NUCLEOTIDE SEQUENCE</scope>
    <source>
        <strain evidence="2">AU21707</strain>
    </source>
</reference>
<dbReference type="Proteomes" id="UP000216857">
    <property type="component" value="Unassembled WGS sequence"/>
</dbReference>
<dbReference type="Pfam" id="PF11625">
    <property type="entry name" value="DUF3253"/>
    <property type="match status" value="1"/>
</dbReference>
<sequence length="102" mass="11018">MSPTTPEIEHCIADLLKRRAEASSICPSDAARALGGDGDAWRDLMPAIRNTAARMARQGYIVITQGETTLDPDDIDHGPIRLRRGPSFADIPAPRVKTRAPG</sequence>
<keyword evidence="3" id="KW-1185">Reference proteome</keyword>
<comment type="caution">
    <text evidence="2">The sequence shown here is derived from an EMBL/GenBank/DDBJ whole genome shotgun (WGS) entry which is preliminary data.</text>
</comment>
<organism evidence="2 3">
    <name type="scientific">Bordetella genomosp. 9</name>
    <dbReference type="NCBI Taxonomy" id="1416803"/>
    <lineage>
        <taxon>Bacteria</taxon>
        <taxon>Pseudomonadati</taxon>
        <taxon>Pseudomonadota</taxon>
        <taxon>Betaproteobacteria</taxon>
        <taxon>Burkholderiales</taxon>
        <taxon>Alcaligenaceae</taxon>
        <taxon>Bordetella</taxon>
    </lineage>
</organism>
<dbReference type="InterPro" id="IPR021660">
    <property type="entry name" value="DUF3253"/>
</dbReference>
<dbReference type="InterPro" id="IPR036388">
    <property type="entry name" value="WH-like_DNA-bd_sf"/>
</dbReference>
<dbReference type="OrthoDB" id="6183357at2"/>
<dbReference type="AlphaFoldDB" id="A0A261R156"/>
<evidence type="ECO:0000313" key="2">
    <source>
        <dbReference type="EMBL" id="OZI18726.1"/>
    </source>
</evidence>
<accession>A0A261R156</accession>
<evidence type="ECO:0000256" key="1">
    <source>
        <dbReference type="SAM" id="MobiDB-lite"/>
    </source>
</evidence>
<name>A0A261R156_9BORD</name>